<reference evidence="2 3" key="1">
    <citation type="submission" date="2018-05" db="EMBL/GenBank/DDBJ databases">
        <title>Complete Genome Sequences of Extremely Thermoacidophilic, Metal-Mobilizing Type-Strain Members of the Archaeal Family Sulfolobaceae: Acidianus brierleyi DSM-1651T, Acidianus sulfidivorans DSM-18786T, Metallosphaera hakonensis DSM-7519T, and Metallosphaera prunae DSM-10039T.</title>
        <authorList>
            <person name="Counts J.A."/>
            <person name="Kelly R.M."/>
        </authorList>
    </citation>
    <scope>NUCLEOTIDE SEQUENCE [LARGE SCALE GENOMIC DNA]</scope>
    <source>
        <strain evidence="2 3">HO1-1</strain>
    </source>
</reference>
<gene>
    <name evidence="2" type="ORF">DFR87_11230</name>
</gene>
<reference evidence="3" key="2">
    <citation type="submission" date="2020-03" db="EMBL/GenBank/DDBJ databases">
        <title>Complete Genome Sequences of Extremely Thermoacidophilic, Metal-Mobilizing Type-Strain Members of the Archaeal Family Sulfolobaceae: Acidianus brierleyi DSM-1651T, Acidianus sulfidivorans DSM-18786T, Metallosphaera hakonensis DSM-7519T, and Metallosphaera prunae DSM-10039T.</title>
        <authorList>
            <person name="Counts J.A."/>
            <person name="Kelly R.M."/>
        </authorList>
    </citation>
    <scope>NUCLEOTIDE SEQUENCE [LARGE SCALE GENOMIC DNA]</scope>
    <source>
        <strain evidence="3">HO1-1</strain>
    </source>
</reference>
<dbReference type="Pfam" id="PF13463">
    <property type="entry name" value="HTH_27"/>
    <property type="match status" value="1"/>
</dbReference>
<dbReference type="EMBL" id="CP029287">
    <property type="protein sequence ID" value="AWS00165.1"/>
    <property type="molecule type" value="Genomic_DNA"/>
</dbReference>
<evidence type="ECO:0000259" key="1">
    <source>
        <dbReference type="Pfam" id="PF13463"/>
    </source>
</evidence>
<reference evidence="3" key="3">
    <citation type="submission" date="2020-03" db="EMBL/GenBank/DDBJ databases">
        <title>Sequencing and Assembly of Multiple Reported Metal-Biooxidizing Members of the Extremely Thermoacidophilic Archaeal Family Sulfolobaceae.</title>
        <authorList>
            <person name="Counts J.A."/>
            <person name="Kelly R.M."/>
        </authorList>
    </citation>
    <scope>NUCLEOTIDE SEQUENCE [LARGE SCALE GENOMIC DNA]</scope>
    <source>
        <strain evidence="3">HO1-1</strain>
    </source>
</reference>
<dbReference type="SUPFAM" id="SSF46785">
    <property type="entry name" value="Winged helix' DNA-binding domain"/>
    <property type="match status" value="1"/>
</dbReference>
<proteinExistence type="predicted"/>
<sequence>MGIREDVLLFLFRHGESKLPKIASQLDLDQEDLLSILRPMELEGLLKREVKGLIRKEPFYSLTEKGYNEARKINDSL</sequence>
<organism evidence="2 3">
    <name type="scientific">Metallosphaera hakonensis JCM 8857 = DSM 7519</name>
    <dbReference type="NCBI Taxonomy" id="1293036"/>
    <lineage>
        <taxon>Archaea</taxon>
        <taxon>Thermoproteota</taxon>
        <taxon>Thermoprotei</taxon>
        <taxon>Sulfolobales</taxon>
        <taxon>Sulfolobaceae</taxon>
        <taxon>Metallosphaera</taxon>
    </lineage>
</organism>
<dbReference type="Proteomes" id="UP000247586">
    <property type="component" value="Chromosome"/>
</dbReference>
<feature type="domain" description="HTH marR-type" evidence="1">
    <location>
        <begin position="7"/>
        <end position="66"/>
    </location>
</feature>
<dbReference type="InterPro" id="IPR036388">
    <property type="entry name" value="WH-like_DNA-bd_sf"/>
</dbReference>
<dbReference type="Gene3D" id="1.10.10.10">
    <property type="entry name" value="Winged helix-like DNA-binding domain superfamily/Winged helix DNA-binding domain"/>
    <property type="match status" value="1"/>
</dbReference>
<name>A0A2U9IVY5_9CREN</name>
<accession>A0A2U9IVY5</accession>
<keyword evidence="3" id="KW-1185">Reference proteome</keyword>
<dbReference type="GO" id="GO:0003700">
    <property type="term" value="F:DNA-binding transcription factor activity"/>
    <property type="evidence" value="ECO:0007669"/>
    <property type="project" value="InterPro"/>
</dbReference>
<dbReference type="AlphaFoldDB" id="A0A2U9IVY5"/>
<dbReference type="InterPro" id="IPR036390">
    <property type="entry name" value="WH_DNA-bd_sf"/>
</dbReference>
<evidence type="ECO:0000313" key="2">
    <source>
        <dbReference type="EMBL" id="AWS00165.1"/>
    </source>
</evidence>
<dbReference type="InterPro" id="IPR000835">
    <property type="entry name" value="HTH_MarR-typ"/>
</dbReference>
<protein>
    <recommendedName>
        <fullName evidence="1">HTH marR-type domain-containing protein</fullName>
    </recommendedName>
</protein>
<evidence type="ECO:0000313" key="3">
    <source>
        <dbReference type="Proteomes" id="UP000247586"/>
    </source>
</evidence>